<organism evidence="5 6">
    <name type="scientific">Cellulomonas carbonis T26</name>
    <dbReference type="NCBI Taxonomy" id="947969"/>
    <lineage>
        <taxon>Bacteria</taxon>
        <taxon>Bacillati</taxon>
        <taxon>Actinomycetota</taxon>
        <taxon>Actinomycetes</taxon>
        <taxon>Micrococcales</taxon>
        <taxon>Cellulomonadaceae</taxon>
        <taxon>Cellulomonas</taxon>
    </lineage>
</organism>
<gene>
    <name evidence="5" type="ORF">N868_00780</name>
</gene>
<dbReference type="Gene3D" id="3.30.70.270">
    <property type="match status" value="1"/>
</dbReference>
<proteinExistence type="inferred from homology"/>
<evidence type="ECO:0000313" key="6">
    <source>
        <dbReference type="Proteomes" id="UP000029839"/>
    </source>
</evidence>
<dbReference type="RefSeq" id="WP_043602906.1">
    <property type="nucleotide sequence ID" value="NZ_AXCY01000007.1"/>
</dbReference>
<dbReference type="Pfam" id="PF00817">
    <property type="entry name" value="IMS"/>
    <property type="match status" value="1"/>
</dbReference>
<sequence length="534" mass="56480">MSTPGRVAAVWVPDWPVLAATTAEDVAPHVPAAVHDGRHVTAVSAVARAQGVRRGMRRRHARETCPGLALLPADDARDVRLFEPVVVAVETVVPGVEVVRPGLLLLPSEGAGRYHGSEDALAERLVDAVGAVGYEAQVGVADGVGAAVLAARAERILPPRSGPAFLAPLGVGELRHVAAHDGADVTRLVDLLTRLGVRTLGDLAQLPRTDVTARFGPVGTWAHQVASGQDDRPTALRRPEEDVAVEQVLDPPVDRIEGTAFAARGLAEALHARLVERGAGCGRLQIVARTEGGDELVRTWRTDAALGGLAVARITDRVRWQLEGWLTRSTAGGRRLATHLGEDPGPSALVHLALRAEEVVAVGAEQGRLWGDPSGGDRRAHRALHRVQGLLGADSVLGVAVQGGRDLRDQVHVVPWGEDVAPARPADAPWPGRLPPPAPATVLQEPEPAALLGADGRPVQVSARLELSAEPVALRRASTTHTVRAWAGPWPVVQRWWGPDPQRAVYLQAVTDDDGPAVLLALRAGAWAVEARYD</sequence>
<dbReference type="Gene3D" id="1.10.150.20">
    <property type="entry name" value="5' to 3' exonuclease, C-terminal subdomain"/>
    <property type="match status" value="1"/>
</dbReference>
<dbReference type="PANTHER" id="PTHR35369:SF2">
    <property type="entry name" value="BLR3025 PROTEIN"/>
    <property type="match status" value="1"/>
</dbReference>
<evidence type="ECO:0000313" key="5">
    <source>
        <dbReference type="EMBL" id="KGM12193.1"/>
    </source>
</evidence>
<dbReference type="PANTHER" id="PTHR35369">
    <property type="entry name" value="BLR3025 PROTEIN-RELATED"/>
    <property type="match status" value="1"/>
</dbReference>
<comment type="caution">
    <text evidence="5">The sequence shown here is derived from an EMBL/GenBank/DDBJ whole genome shotgun (WGS) entry which is preliminary data.</text>
</comment>
<feature type="domain" description="UmuC" evidence="4">
    <location>
        <begin position="29"/>
        <end position="155"/>
    </location>
</feature>
<dbReference type="GO" id="GO:0016740">
    <property type="term" value="F:transferase activity"/>
    <property type="evidence" value="ECO:0007669"/>
    <property type="project" value="UniProtKB-KW"/>
</dbReference>
<comment type="similarity">
    <text evidence="1">Belongs to the DNA polymerase type-Y family.</text>
</comment>
<dbReference type="SUPFAM" id="SSF56672">
    <property type="entry name" value="DNA/RNA polymerases"/>
    <property type="match status" value="1"/>
</dbReference>
<dbReference type="Proteomes" id="UP000029839">
    <property type="component" value="Unassembled WGS sequence"/>
</dbReference>
<reference evidence="5 6" key="2">
    <citation type="journal article" date="2015" name="Stand. Genomic Sci.">
        <title>Draft genome sequence of Cellulomonas carbonis T26(T) and comparative analysis of six Cellulomonas genomes.</title>
        <authorList>
            <person name="Zhuang W."/>
            <person name="Zhang S."/>
            <person name="Xia X."/>
            <person name="Wang G."/>
        </authorList>
    </citation>
    <scope>NUCLEOTIDE SEQUENCE [LARGE SCALE GENOMIC DNA]</scope>
    <source>
        <strain evidence="5 6">T26</strain>
    </source>
</reference>
<protein>
    <submittedName>
        <fullName evidence="5">DNA repair nucleotidyltransferase</fullName>
    </submittedName>
</protein>
<keyword evidence="2" id="KW-0227">DNA damage</keyword>
<dbReference type="InterPro" id="IPR043502">
    <property type="entry name" value="DNA/RNA_pol_sf"/>
</dbReference>
<dbReference type="GO" id="GO:0006281">
    <property type="term" value="P:DNA repair"/>
    <property type="evidence" value="ECO:0007669"/>
    <property type="project" value="InterPro"/>
</dbReference>
<keyword evidence="6" id="KW-1185">Reference proteome</keyword>
<dbReference type="CDD" id="cd03468">
    <property type="entry name" value="PolY_like"/>
    <property type="match status" value="1"/>
</dbReference>
<dbReference type="AlphaFoldDB" id="A0A0A0BUX3"/>
<evidence type="ECO:0000256" key="3">
    <source>
        <dbReference type="ARBA" id="ARBA00025589"/>
    </source>
</evidence>
<name>A0A0A0BUX3_9CELL</name>
<dbReference type="InterPro" id="IPR001126">
    <property type="entry name" value="UmuC"/>
</dbReference>
<keyword evidence="5" id="KW-0808">Transferase</keyword>
<evidence type="ECO:0000256" key="1">
    <source>
        <dbReference type="ARBA" id="ARBA00010945"/>
    </source>
</evidence>
<dbReference type="InterPro" id="IPR050356">
    <property type="entry name" value="SulA_CellDiv_inhibitor"/>
</dbReference>
<dbReference type="OrthoDB" id="5244088at2"/>
<dbReference type="Gene3D" id="3.40.1170.60">
    <property type="match status" value="1"/>
</dbReference>
<reference evidence="5 6" key="1">
    <citation type="submission" date="2013-08" db="EMBL/GenBank/DDBJ databases">
        <title>Genome sequencing of Cellulomonas carbonis T26.</title>
        <authorList>
            <person name="Chen F."/>
            <person name="Li Y."/>
            <person name="Wang G."/>
        </authorList>
    </citation>
    <scope>NUCLEOTIDE SEQUENCE [LARGE SCALE GENOMIC DNA]</scope>
    <source>
        <strain evidence="5 6">T26</strain>
    </source>
</reference>
<dbReference type="InterPro" id="IPR043128">
    <property type="entry name" value="Rev_trsase/Diguanyl_cyclase"/>
</dbReference>
<dbReference type="PROSITE" id="PS50173">
    <property type="entry name" value="UMUC"/>
    <property type="match status" value="1"/>
</dbReference>
<evidence type="ECO:0000256" key="2">
    <source>
        <dbReference type="ARBA" id="ARBA00022763"/>
    </source>
</evidence>
<comment type="function">
    <text evidence="3">Poorly processive, error-prone DNA polymerase involved in untargeted mutagenesis. Copies undamaged DNA at stalled replication forks, which arise in vivo from mismatched or misaligned primer ends. These misaligned primers can be extended by PolIV. Exhibits no 3'-5' exonuclease (proofreading) activity. May be involved in translesional synthesis, in conjunction with the beta clamp from PolIII.</text>
</comment>
<evidence type="ECO:0000259" key="4">
    <source>
        <dbReference type="PROSITE" id="PS50173"/>
    </source>
</evidence>
<accession>A0A0A0BUX3</accession>
<dbReference type="EMBL" id="AXCY01000007">
    <property type="protein sequence ID" value="KGM12193.1"/>
    <property type="molecule type" value="Genomic_DNA"/>
</dbReference>